<proteinExistence type="predicted"/>
<keyword evidence="1" id="KW-1133">Transmembrane helix</keyword>
<evidence type="ECO:0000256" key="1">
    <source>
        <dbReference type="SAM" id="Phobius"/>
    </source>
</evidence>
<evidence type="ECO:0000313" key="3">
    <source>
        <dbReference type="Proteomes" id="UP000018559"/>
    </source>
</evidence>
<keyword evidence="1" id="KW-0472">Membrane</keyword>
<feature type="transmembrane region" description="Helical" evidence="1">
    <location>
        <begin position="12"/>
        <end position="33"/>
    </location>
</feature>
<reference evidence="2 3" key="1">
    <citation type="journal article" date="2014" name="Genome Announc.">
        <title>The Genome of the Predominant Equine Lactobacillus Species, Lactobacillus equi, Is Reflective of Its Lifestyle Adaptations to an Herbivorous Host.</title>
        <authorList>
            <person name="O'Donnell M.M."/>
            <person name="Harris H.M."/>
            <person name="O'Toole P.W."/>
            <person name="Ross R.P."/>
        </authorList>
    </citation>
    <scope>NUCLEOTIDE SEQUENCE [LARGE SCALE GENOMIC DNA]</scope>
    <source>
        <strain evidence="2 3">DPC 6820</strain>
    </source>
</reference>
<gene>
    <name evidence="2" type="ORF">LEQ_0327c</name>
</gene>
<dbReference type="Pfam" id="PF06612">
    <property type="entry name" value="DUF1146"/>
    <property type="match status" value="1"/>
</dbReference>
<protein>
    <recommendedName>
        <fullName evidence="4">DUF1146 domain-containing protein</fullName>
    </recommendedName>
</protein>
<comment type="caution">
    <text evidence="2">The sequence shown here is derived from an EMBL/GenBank/DDBJ whole genome shotgun (WGS) entry which is preliminary data.</text>
</comment>
<evidence type="ECO:0000313" key="2">
    <source>
        <dbReference type="EMBL" id="ETA74930.1"/>
    </source>
</evidence>
<evidence type="ECO:0008006" key="4">
    <source>
        <dbReference type="Google" id="ProtNLM"/>
    </source>
</evidence>
<dbReference type="InterPro" id="IPR009526">
    <property type="entry name" value="DUF1146"/>
</dbReference>
<organism evidence="2 3">
    <name type="scientific">Ligilactobacillus equi DPC 6820</name>
    <dbReference type="NCBI Taxonomy" id="1392007"/>
    <lineage>
        <taxon>Bacteria</taxon>
        <taxon>Bacillati</taxon>
        <taxon>Bacillota</taxon>
        <taxon>Bacilli</taxon>
        <taxon>Lactobacillales</taxon>
        <taxon>Lactobacillaceae</taxon>
        <taxon>Ligilactobacillus</taxon>
    </lineage>
</organism>
<keyword evidence="3" id="KW-1185">Reference proteome</keyword>
<dbReference type="NCBIfam" id="TIGR02327">
    <property type="entry name" value="int_mem_ywzB"/>
    <property type="match status" value="1"/>
</dbReference>
<dbReference type="AlphaFoldDB" id="V7I065"/>
<accession>V7I065</accession>
<dbReference type="EMBL" id="AWWH01000040">
    <property type="protein sequence ID" value="ETA74930.1"/>
    <property type="molecule type" value="Genomic_DNA"/>
</dbReference>
<dbReference type="PATRIC" id="fig|1392007.3.peg.375"/>
<dbReference type="Proteomes" id="UP000018559">
    <property type="component" value="Unassembled WGS sequence"/>
</dbReference>
<name>V7I065_9LACO</name>
<keyword evidence="1" id="KW-0812">Transmembrane</keyword>
<sequence length="87" mass="10137">MIRMIWSENIMQYQGITALMTLVSHFAFILLAFRGFQALRFDRYVNQEKQDHFKVVLVLVSVAIGFLCSSFFLSVIENIKNLGYLIK</sequence>
<feature type="transmembrane region" description="Helical" evidence="1">
    <location>
        <begin position="53"/>
        <end position="76"/>
    </location>
</feature>